<keyword evidence="1" id="KW-0812">Transmembrane</keyword>
<name>A0ABW7IYS2_9VIBR</name>
<feature type="transmembrane region" description="Helical" evidence="1">
    <location>
        <begin position="136"/>
        <end position="156"/>
    </location>
</feature>
<reference evidence="2 3" key="1">
    <citation type="submission" date="2024-10" db="EMBL/GenBank/DDBJ databases">
        <authorList>
            <person name="Yibar A."/>
            <person name="Saticioglu I.B."/>
            <person name="Duman M."/>
            <person name="Ajmi N."/>
            <person name="Gurler F."/>
            <person name="Ay H."/>
            <person name="Onuk E."/>
            <person name="Guler S."/>
            <person name="Romalde J.L."/>
        </authorList>
    </citation>
    <scope>NUCLEOTIDE SEQUENCE [LARGE SCALE GENOMIC DNA]</scope>
    <source>
        <strain evidence="2 3">14-MA-B</strain>
    </source>
</reference>
<organism evidence="2 3">
    <name type="scientific">Vibrio rumoiensis</name>
    <dbReference type="NCBI Taxonomy" id="76258"/>
    <lineage>
        <taxon>Bacteria</taxon>
        <taxon>Pseudomonadati</taxon>
        <taxon>Pseudomonadota</taxon>
        <taxon>Gammaproteobacteria</taxon>
        <taxon>Vibrionales</taxon>
        <taxon>Vibrionaceae</taxon>
        <taxon>Vibrio</taxon>
    </lineage>
</organism>
<dbReference type="Proteomes" id="UP001607151">
    <property type="component" value="Unassembled WGS sequence"/>
</dbReference>
<dbReference type="EMBL" id="JBIHSN010000003">
    <property type="protein sequence ID" value="MFH0266807.1"/>
    <property type="molecule type" value="Genomic_DNA"/>
</dbReference>
<sequence length="161" mass="17925">MSILSIIVLGIGATIFMDIWALIQQRLFGIPPLNYALVGRWIYCLTEGKLMHRSIIQTPKKPKEKALGWALHYLIGVMFVVGHVSIFGQAWLSNPSLTPALFTSTLTLILPFFIMQPCFGFGIAASRTPTPWRARVLSLMAHTSYGLGLFLCALLFKNSQL</sequence>
<keyword evidence="1" id="KW-0472">Membrane</keyword>
<dbReference type="RefSeq" id="WP_394608444.1">
    <property type="nucleotide sequence ID" value="NZ_JBIHSN010000003.1"/>
</dbReference>
<evidence type="ECO:0000313" key="3">
    <source>
        <dbReference type="Proteomes" id="UP001607151"/>
    </source>
</evidence>
<feature type="transmembrane region" description="Helical" evidence="1">
    <location>
        <begin position="66"/>
        <end position="88"/>
    </location>
</feature>
<evidence type="ECO:0000256" key="1">
    <source>
        <dbReference type="SAM" id="Phobius"/>
    </source>
</evidence>
<keyword evidence="3" id="KW-1185">Reference proteome</keyword>
<proteinExistence type="predicted"/>
<feature type="transmembrane region" description="Helical" evidence="1">
    <location>
        <begin position="100"/>
        <end position="124"/>
    </location>
</feature>
<dbReference type="InterPro" id="IPR021329">
    <property type="entry name" value="DUF2938"/>
</dbReference>
<dbReference type="Pfam" id="PF11158">
    <property type="entry name" value="DUF2938"/>
    <property type="match status" value="1"/>
</dbReference>
<feature type="transmembrane region" description="Helical" evidence="1">
    <location>
        <begin position="6"/>
        <end position="23"/>
    </location>
</feature>
<comment type="caution">
    <text evidence="2">The sequence shown here is derived from an EMBL/GenBank/DDBJ whole genome shotgun (WGS) entry which is preliminary data.</text>
</comment>
<accession>A0ABW7IYS2</accession>
<keyword evidence="1" id="KW-1133">Transmembrane helix</keyword>
<protein>
    <submittedName>
        <fullName evidence="2">DUF2938 domain-containing protein</fullName>
    </submittedName>
</protein>
<evidence type="ECO:0000313" key="2">
    <source>
        <dbReference type="EMBL" id="MFH0266807.1"/>
    </source>
</evidence>
<gene>
    <name evidence="2" type="ORF">ACGRQ9_15275</name>
</gene>